<evidence type="ECO:0000256" key="2">
    <source>
        <dbReference type="SAM" id="Phobius"/>
    </source>
</evidence>
<feature type="transmembrane region" description="Helical" evidence="2">
    <location>
        <begin position="368"/>
        <end position="390"/>
    </location>
</feature>
<feature type="transmembrane region" description="Helical" evidence="2">
    <location>
        <begin position="201"/>
        <end position="219"/>
    </location>
</feature>
<dbReference type="InterPro" id="IPR014550">
    <property type="entry name" value="UCP028704_OpgC"/>
</dbReference>
<feature type="compositionally biased region" description="Low complexity" evidence="1">
    <location>
        <begin position="1"/>
        <end position="15"/>
    </location>
</feature>
<dbReference type="HOGENOM" id="CLU_041000_2_0_5"/>
<feature type="transmembrane region" description="Helical" evidence="2">
    <location>
        <begin position="176"/>
        <end position="194"/>
    </location>
</feature>
<protein>
    <recommendedName>
        <fullName evidence="5">OpgC protein</fullName>
    </recommendedName>
</protein>
<organism evidence="3 4">
    <name type="scientific">Nitrobacter hamburgensis (strain DSM 10229 / NCIMB 13809 / X14)</name>
    <dbReference type="NCBI Taxonomy" id="323097"/>
    <lineage>
        <taxon>Bacteria</taxon>
        <taxon>Pseudomonadati</taxon>
        <taxon>Pseudomonadota</taxon>
        <taxon>Alphaproteobacteria</taxon>
        <taxon>Hyphomicrobiales</taxon>
        <taxon>Nitrobacteraceae</taxon>
        <taxon>Nitrobacter</taxon>
    </lineage>
</organism>
<feature type="transmembrane region" description="Helical" evidence="2">
    <location>
        <begin position="80"/>
        <end position="97"/>
    </location>
</feature>
<name>Q1QFJ8_NITHX</name>
<keyword evidence="2" id="KW-1133">Transmembrane helix</keyword>
<proteinExistence type="predicted"/>
<dbReference type="Proteomes" id="UP000001953">
    <property type="component" value="Plasmid 2"/>
</dbReference>
<dbReference type="AlphaFoldDB" id="Q1QFJ8"/>
<keyword evidence="2" id="KW-0812">Transmembrane</keyword>
<dbReference type="EMBL" id="CP000321">
    <property type="protein sequence ID" value="ABE64999.1"/>
    <property type="molecule type" value="Genomic_DNA"/>
</dbReference>
<evidence type="ECO:0000313" key="3">
    <source>
        <dbReference type="EMBL" id="ABE64999.1"/>
    </source>
</evidence>
<feature type="transmembrane region" description="Helical" evidence="2">
    <location>
        <begin position="304"/>
        <end position="323"/>
    </location>
</feature>
<reference evidence="4" key="1">
    <citation type="submission" date="2006-03" db="EMBL/GenBank/DDBJ databases">
        <title>Complete sequence of plasmid 2 of Nitrobacter hamburgensis X14.</title>
        <authorList>
            <consortium name="US DOE Joint Genome Institute"/>
            <person name="Copeland A."/>
            <person name="Lucas S."/>
            <person name="Lapidus A."/>
            <person name="Barry K."/>
            <person name="Detter J.C."/>
            <person name="Glavina del Rio T."/>
            <person name="Hammon N."/>
            <person name="Israni S."/>
            <person name="Dalin E."/>
            <person name="Tice H."/>
            <person name="Pitluck S."/>
            <person name="Chain P."/>
            <person name="Malfatti S."/>
            <person name="Shin M."/>
            <person name="Vergez L."/>
            <person name="Schmutz J."/>
            <person name="Larimer F."/>
            <person name="Land M."/>
            <person name="Hauser L."/>
            <person name="Kyrpides N."/>
            <person name="Ivanova N."/>
            <person name="Ward B."/>
            <person name="Arp D."/>
            <person name="Klotz M."/>
            <person name="Stein L."/>
            <person name="O'Mullan G."/>
            <person name="Starkenburg S."/>
            <person name="Sayavedra L."/>
            <person name="Poret-Peterson A.T."/>
            <person name="Gentry M.E."/>
            <person name="Bruce D."/>
            <person name="Richardson P."/>
        </authorList>
    </citation>
    <scope>NUCLEOTIDE SEQUENCE [LARGE SCALE GENOMIC DNA]</scope>
    <source>
        <strain evidence="4">DSM 10229 / NCIMB 13809 / X14</strain>
        <plasmid evidence="4">Plasmid pNITHX2</plasmid>
    </source>
</reference>
<dbReference type="KEGG" id="nha:Nham_4415"/>
<dbReference type="PIRSF" id="PIRSF028704">
    <property type="entry name" value="UPC028704"/>
    <property type="match status" value="1"/>
</dbReference>
<feature type="transmembrane region" description="Helical" evidence="2">
    <location>
        <begin position="117"/>
        <end position="135"/>
    </location>
</feature>
<evidence type="ECO:0000313" key="4">
    <source>
        <dbReference type="Proteomes" id="UP000001953"/>
    </source>
</evidence>
<feature type="transmembrane region" description="Helical" evidence="2">
    <location>
        <begin position="344"/>
        <end position="362"/>
    </location>
</feature>
<dbReference type="Pfam" id="PF10129">
    <property type="entry name" value="OpgC_C"/>
    <property type="match status" value="1"/>
</dbReference>
<dbReference type="eggNOG" id="COG4645">
    <property type="taxonomic scope" value="Bacteria"/>
</dbReference>
<gene>
    <name evidence="3" type="ordered locus">Nham_4415</name>
</gene>
<dbReference type="PANTHER" id="PTHR38592:SF3">
    <property type="entry name" value="BLL4819 PROTEIN"/>
    <property type="match status" value="1"/>
</dbReference>
<feature type="region of interest" description="Disordered" evidence="1">
    <location>
        <begin position="1"/>
        <end position="23"/>
    </location>
</feature>
<feature type="transmembrane region" description="Helical" evidence="2">
    <location>
        <begin position="231"/>
        <end position="248"/>
    </location>
</feature>
<evidence type="ECO:0008006" key="5">
    <source>
        <dbReference type="Google" id="ProtNLM"/>
    </source>
</evidence>
<sequence>MHSASSNSPSSANRAPARKQSEVKMVHTPANNTLPISGRDHRLDLFRGIANWAIFLDHIPNNVVAWITIRNYGFSDAAELFIFMSGYMTSLVCTNIMRRRGFVAGMSWLMKRVWQLYVAHIFLFVLYAAMIGHIAQSYDNPALINEFNIAGLVSNPFDVLTQGLLLRFKPLNMDVLPLYIVLLAGILPILWLMLRLPDATMLGSLYLYLAARHFGWNLSAYPEGAWYFNPFTWQLLFVLGAWFAVGGAKRSRRLIRSRSLLYVGVVYLLFSFAMTMAGHIPNLANEFPKWLFDAFNPNDKTDLAPYRVIHFAFIALLATRLLPVNWSGLQCSILQPLIKCGEQSLHVFCSGIILSFLAHFVLESGSQTVLAQILVSVAGLSIMTAIAYFASWSKTFDKPRSLVFLGHSGSDVIETADSDDAEVRSKTVLAWSDPTFLTKGKNGGYVGIGSRKNVHLKCQ</sequence>
<keyword evidence="4" id="KW-1185">Reference proteome</keyword>
<keyword evidence="3" id="KW-0614">Plasmid</keyword>
<dbReference type="PANTHER" id="PTHR38592">
    <property type="entry name" value="BLL4819 PROTEIN"/>
    <property type="match status" value="1"/>
</dbReference>
<accession>Q1QFJ8</accession>
<feature type="transmembrane region" description="Helical" evidence="2">
    <location>
        <begin position="260"/>
        <end position="284"/>
    </location>
</feature>
<evidence type="ECO:0000256" key="1">
    <source>
        <dbReference type="SAM" id="MobiDB-lite"/>
    </source>
</evidence>
<geneLocation type="plasmid" evidence="4">
    <name>pNITHX2</name>
</geneLocation>
<keyword evidence="2" id="KW-0472">Membrane</keyword>